<evidence type="ECO:0000256" key="4">
    <source>
        <dbReference type="ARBA" id="ARBA00023239"/>
    </source>
</evidence>
<protein>
    <submittedName>
        <fullName evidence="6">Aldehyde-activating protein</fullName>
    </submittedName>
</protein>
<evidence type="ECO:0000313" key="6">
    <source>
        <dbReference type="EMBL" id="RYB97893.1"/>
    </source>
</evidence>
<dbReference type="PROSITE" id="PS51891">
    <property type="entry name" value="CENP_V_GFA"/>
    <property type="match status" value="1"/>
</dbReference>
<dbReference type="PANTHER" id="PTHR33337:SF40">
    <property type="entry name" value="CENP-V_GFA DOMAIN-CONTAINING PROTEIN-RELATED"/>
    <property type="match status" value="1"/>
</dbReference>
<dbReference type="Proteomes" id="UP000291088">
    <property type="component" value="Unassembled WGS sequence"/>
</dbReference>
<evidence type="ECO:0000259" key="5">
    <source>
        <dbReference type="PROSITE" id="PS51891"/>
    </source>
</evidence>
<dbReference type="SUPFAM" id="SSF51316">
    <property type="entry name" value="Mss4-like"/>
    <property type="match status" value="1"/>
</dbReference>
<dbReference type="EMBL" id="SDVB01000380">
    <property type="protein sequence ID" value="RYB97893.1"/>
    <property type="molecule type" value="Genomic_DNA"/>
</dbReference>
<dbReference type="OrthoDB" id="9807246at2"/>
<sequence length="138" mass="15054">MSKSFRGGCACEAVRYEVVGDPVAMVDCQCRQCQRESGTGHASHVVFAGAEVQIFGDARTWDLVGDGGTRKRRAFCPTCGSPVFMTIPDVPEIFTVRASSLDEPERYAPQFVTWTKAAQPWDCVDPALTKFEGMPPSS</sequence>
<proteinExistence type="inferred from homology"/>
<dbReference type="InterPro" id="IPR011057">
    <property type="entry name" value="Mss4-like_sf"/>
</dbReference>
<evidence type="ECO:0000256" key="2">
    <source>
        <dbReference type="ARBA" id="ARBA00022723"/>
    </source>
</evidence>
<dbReference type="Gene3D" id="3.90.1590.10">
    <property type="entry name" value="glutathione-dependent formaldehyde- activating enzyme (gfa)"/>
    <property type="match status" value="1"/>
</dbReference>
<organism evidence="6 7">
    <name type="scientific">Ciceribacter ferrooxidans</name>
    <dbReference type="NCBI Taxonomy" id="2509717"/>
    <lineage>
        <taxon>Bacteria</taxon>
        <taxon>Pseudomonadati</taxon>
        <taxon>Pseudomonadota</taxon>
        <taxon>Alphaproteobacteria</taxon>
        <taxon>Hyphomicrobiales</taxon>
        <taxon>Rhizobiaceae</taxon>
        <taxon>Ciceribacter</taxon>
    </lineage>
</organism>
<accession>A0A4Q2SAG3</accession>
<dbReference type="GO" id="GO:0016846">
    <property type="term" value="F:carbon-sulfur lyase activity"/>
    <property type="evidence" value="ECO:0007669"/>
    <property type="project" value="InterPro"/>
</dbReference>
<dbReference type="PANTHER" id="PTHR33337">
    <property type="entry name" value="GFA DOMAIN-CONTAINING PROTEIN"/>
    <property type="match status" value="1"/>
</dbReference>
<gene>
    <name evidence="6" type="ORF">EUU22_22625</name>
</gene>
<dbReference type="GO" id="GO:0046872">
    <property type="term" value="F:metal ion binding"/>
    <property type="evidence" value="ECO:0007669"/>
    <property type="project" value="UniProtKB-KW"/>
</dbReference>
<comment type="similarity">
    <text evidence="1">Belongs to the Gfa family.</text>
</comment>
<evidence type="ECO:0000313" key="7">
    <source>
        <dbReference type="Proteomes" id="UP000291088"/>
    </source>
</evidence>
<reference evidence="6 7" key="1">
    <citation type="submission" date="2019-01" db="EMBL/GenBank/DDBJ databases">
        <authorList>
            <person name="Deng T."/>
        </authorList>
    </citation>
    <scope>NUCLEOTIDE SEQUENCE [LARGE SCALE GENOMIC DNA]</scope>
    <source>
        <strain evidence="6 7">F8825</strain>
    </source>
</reference>
<dbReference type="Pfam" id="PF04828">
    <property type="entry name" value="GFA"/>
    <property type="match status" value="1"/>
</dbReference>
<name>A0A4Q2SAG3_9HYPH</name>
<feature type="domain" description="CENP-V/GFA" evidence="5">
    <location>
        <begin position="5"/>
        <end position="122"/>
    </location>
</feature>
<keyword evidence="2" id="KW-0479">Metal-binding</keyword>
<evidence type="ECO:0000256" key="3">
    <source>
        <dbReference type="ARBA" id="ARBA00022833"/>
    </source>
</evidence>
<dbReference type="RefSeq" id="WP_129334231.1">
    <property type="nucleotide sequence ID" value="NZ_SDVB01000380.1"/>
</dbReference>
<dbReference type="AlphaFoldDB" id="A0A4Q2SAG3"/>
<comment type="caution">
    <text evidence="6">The sequence shown here is derived from an EMBL/GenBank/DDBJ whole genome shotgun (WGS) entry which is preliminary data.</text>
</comment>
<keyword evidence="7" id="KW-1185">Reference proteome</keyword>
<evidence type="ECO:0000256" key="1">
    <source>
        <dbReference type="ARBA" id="ARBA00005495"/>
    </source>
</evidence>
<dbReference type="InterPro" id="IPR006913">
    <property type="entry name" value="CENP-V/GFA"/>
</dbReference>
<keyword evidence="3" id="KW-0862">Zinc</keyword>
<keyword evidence="4" id="KW-0456">Lyase</keyword>